<feature type="region of interest" description="Disordered" evidence="1">
    <location>
        <begin position="124"/>
        <end position="194"/>
    </location>
</feature>
<evidence type="ECO:0000313" key="3">
    <source>
        <dbReference type="Proteomes" id="UP000199598"/>
    </source>
</evidence>
<proteinExistence type="predicted"/>
<protein>
    <submittedName>
        <fullName evidence="2">Uncharacterized protein</fullName>
    </submittedName>
</protein>
<organism evidence="2 3">
    <name type="scientific">Pseudovibrio ascidiaceicola</name>
    <dbReference type="NCBI Taxonomy" id="285279"/>
    <lineage>
        <taxon>Bacteria</taxon>
        <taxon>Pseudomonadati</taxon>
        <taxon>Pseudomonadota</taxon>
        <taxon>Alphaproteobacteria</taxon>
        <taxon>Hyphomicrobiales</taxon>
        <taxon>Stappiaceae</taxon>
        <taxon>Pseudovibrio</taxon>
    </lineage>
</organism>
<reference evidence="2 3" key="1">
    <citation type="submission" date="2016-10" db="EMBL/GenBank/DDBJ databases">
        <authorList>
            <person name="Varghese N."/>
            <person name="Submissions S."/>
        </authorList>
    </citation>
    <scope>NUCLEOTIDE SEQUENCE [LARGE SCALE GENOMIC DNA]</scope>
    <source>
        <strain evidence="2 3">DSM 16392</strain>
    </source>
</reference>
<name>A0A1I3V4Z6_9HYPH</name>
<gene>
    <name evidence="2" type="ORF">SAMN04488518_101161</name>
</gene>
<keyword evidence="3" id="KW-1185">Reference proteome</keyword>
<feature type="compositionally biased region" description="Polar residues" evidence="1">
    <location>
        <begin position="137"/>
        <end position="160"/>
    </location>
</feature>
<dbReference type="Proteomes" id="UP000199598">
    <property type="component" value="Unassembled WGS sequence"/>
</dbReference>
<accession>A0A1I3V4Z6</accession>
<comment type="caution">
    <text evidence="2">The sequence shown here is derived from an EMBL/GenBank/DDBJ whole genome shotgun (WGS) entry which is preliminary data.</text>
</comment>
<sequence>MRYVFQKPRPAYDKLTVAPPAARYVGMHLVWARFEAGGISFLRQSTHRCLPGPRAGIHTPLPQSSTEALNQSLTPGVWVPGLRSAPPGKTPGETNWLTTIGGEIGWQRNKPAFPHAYNKHQLGTASTSVHTHENRQPRTTPTTFSSRNHPPSSSRTSNAQIRDPEPHPSTHLKTHTKMLACGHKTPGRRPAGHS</sequence>
<evidence type="ECO:0000256" key="1">
    <source>
        <dbReference type="SAM" id="MobiDB-lite"/>
    </source>
</evidence>
<feature type="compositionally biased region" description="Basic residues" evidence="1">
    <location>
        <begin position="185"/>
        <end position="194"/>
    </location>
</feature>
<dbReference type="EMBL" id="FOSK01000001">
    <property type="protein sequence ID" value="SFJ89416.1"/>
    <property type="molecule type" value="Genomic_DNA"/>
</dbReference>
<evidence type="ECO:0000313" key="2">
    <source>
        <dbReference type="EMBL" id="SFJ89416.1"/>
    </source>
</evidence>